<dbReference type="AlphaFoldDB" id="A0A915KKI6"/>
<dbReference type="Proteomes" id="UP000887565">
    <property type="component" value="Unplaced"/>
</dbReference>
<evidence type="ECO:0000313" key="2">
    <source>
        <dbReference type="WBParaSite" id="nRc.2.0.1.t39351-RA"/>
    </source>
</evidence>
<dbReference type="WBParaSite" id="nRc.2.0.1.t39351-RA">
    <property type="protein sequence ID" value="nRc.2.0.1.t39351-RA"/>
    <property type="gene ID" value="nRc.2.0.1.g39351"/>
</dbReference>
<proteinExistence type="predicted"/>
<name>A0A915KKI6_ROMCU</name>
<keyword evidence="1" id="KW-1185">Reference proteome</keyword>
<evidence type="ECO:0000313" key="1">
    <source>
        <dbReference type="Proteomes" id="UP000887565"/>
    </source>
</evidence>
<reference evidence="2" key="1">
    <citation type="submission" date="2022-11" db="UniProtKB">
        <authorList>
            <consortium name="WormBaseParasite"/>
        </authorList>
    </citation>
    <scope>IDENTIFICATION</scope>
</reference>
<sequence length="63" mass="7522">MKYCGACLSSTLMLSLSKNESICLYKIIDNVNRRKQSKRNNHRQSQSSLRSYKYTIRIQFLRF</sequence>
<protein>
    <submittedName>
        <fullName evidence="2">Uncharacterized protein</fullName>
    </submittedName>
</protein>
<organism evidence="1 2">
    <name type="scientific">Romanomermis culicivorax</name>
    <name type="common">Nematode worm</name>
    <dbReference type="NCBI Taxonomy" id="13658"/>
    <lineage>
        <taxon>Eukaryota</taxon>
        <taxon>Metazoa</taxon>
        <taxon>Ecdysozoa</taxon>
        <taxon>Nematoda</taxon>
        <taxon>Enoplea</taxon>
        <taxon>Dorylaimia</taxon>
        <taxon>Mermithida</taxon>
        <taxon>Mermithoidea</taxon>
        <taxon>Mermithidae</taxon>
        <taxon>Romanomermis</taxon>
    </lineage>
</organism>
<accession>A0A915KKI6</accession>